<dbReference type="PROSITE" id="PS51995">
    <property type="entry name" value="ATLF"/>
    <property type="match status" value="1"/>
</dbReference>
<gene>
    <name evidence="5" type="ORF">HYG86_18015</name>
</gene>
<dbReference type="Pfam" id="PF07737">
    <property type="entry name" value="ATLF"/>
    <property type="match status" value="1"/>
</dbReference>
<dbReference type="GO" id="GO:0005576">
    <property type="term" value="C:extracellular region"/>
    <property type="evidence" value="ECO:0007669"/>
    <property type="project" value="UniProtKB-SubCell"/>
</dbReference>
<evidence type="ECO:0000259" key="4">
    <source>
        <dbReference type="PROSITE" id="PS51995"/>
    </source>
</evidence>
<organism evidence="5 6">
    <name type="scientific">Alkalicella caledoniensis</name>
    <dbReference type="NCBI Taxonomy" id="2731377"/>
    <lineage>
        <taxon>Bacteria</taxon>
        <taxon>Bacillati</taxon>
        <taxon>Bacillota</taxon>
        <taxon>Clostridia</taxon>
        <taxon>Eubacteriales</taxon>
        <taxon>Proteinivoracaceae</taxon>
        <taxon>Alkalicella</taxon>
    </lineage>
</organism>
<evidence type="ECO:0000256" key="1">
    <source>
        <dbReference type="ARBA" id="ARBA00004613"/>
    </source>
</evidence>
<proteinExistence type="predicted"/>
<evidence type="ECO:0000313" key="6">
    <source>
        <dbReference type="Proteomes" id="UP000516160"/>
    </source>
</evidence>
<accession>A0A7G9WCX1</accession>
<dbReference type="SUPFAM" id="SSF82185">
    <property type="entry name" value="Histone H3 K4-specific methyltransferase SET7/9 N-terminal domain"/>
    <property type="match status" value="2"/>
</dbReference>
<dbReference type="InterPro" id="IPR003409">
    <property type="entry name" value="MORN"/>
</dbReference>
<dbReference type="KEGG" id="acae:HYG86_18015"/>
<dbReference type="InterPro" id="IPR014781">
    <property type="entry name" value="Anthrax_toxin_lethal/edema_N/C"/>
</dbReference>
<dbReference type="Pfam" id="PF02493">
    <property type="entry name" value="MORN"/>
    <property type="match status" value="7"/>
</dbReference>
<dbReference type="SUPFAM" id="SSF55486">
    <property type="entry name" value="Metalloproteases ('zincins'), catalytic domain"/>
    <property type="match status" value="1"/>
</dbReference>
<keyword evidence="2" id="KW-0964">Secreted</keyword>
<feature type="domain" description="ATLF-like" evidence="4">
    <location>
        <begin position="263"/>
        <end position="455"/>
    </location>
</feature>
<dbReference type="Proteomes" id="UP000516160">
    <property type="component" value="Chromosome"/>
</dbReference>
<evidence type="ECO:0000256" key="2">
    <source>
        <dbReference type="ARBA" id="ARBA00022525"/>
    </source>
</evidence>
<keyword evidence="6" id="KW-1185">Reference proteome</keyword>
<dbReference type="RefSeq" id="WP_213166926.1">
    <property type="nucleotide sequence ID" value="NZ_CP058559.1"/>
</dbReference>
<evidence type="ECO:0000256" key="3">
    <source>
        <dbReference type="ARBA" id="ARBA00022737"/>
    </source>
</evidence>
<keyword evidence="3" id="KW-0677">Repeat</keyword>
<dbReference type="InterPro" id="IPR024079">
    <property type="entry name" value="MetalloPept_cat_dom_sf"/>
</dbReference>
<dbReference type="Gene3D" id="2.20.110.10">
    <property type="entry name" value="Histone H3 K4-specific methyltransferase SET7/9 N-terminal domain"/>
    <property type="match status" value="3"/>
</dbReference>
<dbReference type="SMART" id="SM00698">
    <property type="entry name" value="MORN"/>
    <property type="match status" value="6"/>
</dbReference>
<dbReference type="GO" id="GO:0008237">
    <property type="term" value="F:metallopeptidase activity"/>
    <property type="evidence" value="ECO:0007669"/>
    <property type="project" value="InterPro"/>
</dbReference>
<dbReference type="InterPro" id="IPR047568">
    <property type="entry name" value="ATLF-like_dom"/>
</dbReference>
<evidence type="ECO:0000313" key="5">
    <source>
        <dbReference type="EMBL" id="QNO16533.1"/>
    </source>
</evidence>
<sequence>MNINDSLKYPQRNIRHKRKKSNKLLFIVFLLIATLATLAFVPSTSDTLYYSSGSVKYIGQRDNSLATGYGTYYYTNGISFYQGYWLNGYAHGEGDYFTPNGDLVYSGQWENGLITGYGTEYYNDGSVKYQGQWLEGAYHGDGTKFTQDNMKIYTGEWNKGIPHGQGQLFDIKESLIYSGDMQNALRHGQGKEYFNGKLHYEGQWENDEILDYSGFHLPQGQKLSAALGQHYYEIFNKLGYEEAVTVATSLLPHSQLVESSSNDNHFKYLMYRYLEFPSTYNSSVVRDIIKELQSVPITILEDLVQRGVKHRLINGSIANQPEFRSIAESMRGVPLKDALGIASPHNRLLITRLDRGNPTSTTIHELGHGVDFFLIDNHSQTEAFEKLRSEEAASMFNNSLIDTSYFVDYPEEYFAEFFTQFFISDSKKLTGGARNNSQIQQRAPKTYQYFTEKILNYQSQYYQHQGTKSAATTNPISQITANTESTPTPLYLEQTQSILINLIGKIRTKLN</sequence>
<dbReference type="PANTHER" id="PTHR43215:SF14">
    <property type="entry name" value="RADIAL SPOKE HEAD 1 HOMOLOG"/>
    <property type="match status" value="1"/>
</dbReference>
<dbReference type="PANTHER" id="PTHR43215">
    <property type="entry name" value="RADIAL SPOKE HEAD 1 HOMOLOG"/>
    <property type="match status" value="1"/>
</dbReference>
<dbReference type="Gene3D" id="3.40.390.10">
    <property type="entry name" value="Collagenase (Catalytic Domain)"/>
    <property type="match status" value="1"/>
</dbReference>
<reference evidence="5 6" key="1">
    <citation type="submission" date="2020-07" db="EMBL/GenBank/DDBJ databases">
        <title>Alkalicella. sp. LB2 genome.</title>
        <authorList>
            <person name="Postec A."/>
            <person name="Quemeneur M."/>
        </authorList>
    </citation>
    <scope>NUCLEOTIDE SEQUENCE [LARGE SCALE GENOMIC DNA]</scope>
    <source>
        <strain evidence="5 6">LB2</strain>
    </source>
</reference>
<protein>
    <recommendedName>
        <fullName evidence="4">ATLF-like domain-containing protein</fullName>
    </recommendedName>
</protein>
<dbReference type="AlphaFoldDB" id="A0A7G9WCX1"/>
<comment type="subcellular location">
    <subcellularLocation>
        <location evidence="1">Secreted</location>
    </subcellularLocation>
</comment>
<dbReference type="EMBL" id="CP058559">
    <property type="protein sequence ID" value="QNO16533.1"/>
    <property type="molecule type" value="Genomic_DNA"/>
</dbReference>
<name>A0A7G9WCX1_ALKCA</name>